<dbReference type="Proteomes" id="UP001652624">
    <property type="component" value="Chromosome 15"/>
</dbReference>
<dbReference type="PANTHER" id="PTHR48490">
    <property type="entry name" value="INTERLEUKIN-32"/>
    <property type="match status" value="1"/>
</dbReference>
<dbReference type="InterPro" id="IPR028067">
    <property type="entry name" value="IL-32"/>
</dbReference>
<gene>
    <name evidence="3" type="primary">LOC132533057</name>
</gene>
<keyword evidence="2" id="KW-1185">Reference proteome</keyword>
<organism evidence="2 3">
    <name type="scientific">Erinaceus europaeus</name>
    <name type="common">Western European hedgehog</name>
    <dbReference type="NCBI Taxonomy" id="9365"/>
    <lineage>
        <taxon>Eukaryota</taxon>
        <taxon>Metazoa</taxon>
        <taxon>Chordata</taxon>
        <taxon>Craniata</taxon>
        <taxon>Vertebrata</taxon>
        <taxon>Euteleostomi</taxon>
        <taxon>Mammalia</taxon>
        <taxon>Eutheria</taxon>
        <taxon>Laurasiatheria</taxon>
        <taxon>Eulipotyphla</taxon>
        <taxon>Erinaceidae</taxon>
        <taxon>Erinaceinae</taxon>
        <taxon>Erinaceus</taxon>
    </lineage>
</organism>
<accession>A0ABM3VVY4</accession>
<evidence type="ECO:0000256" key="1">
    <source>
        <dbReference type="SAM" id="MobiDB-lite"/>
    </source>
</evidence>
<evidence type="ECO:0000313" key="2">
    <source>
        <dbReference type="Proteomes" id="UP001652624"/>
    </source>
</evidence>
<dbReference type="Pfam" id="PF15225">
    <property type="entry name" value="IL32"/>
    <property type="match status" value="1"/>
</dbReference>
<feature type="region of interest" description="Disordered" evidence="1">
    <location>
        <begin position="45"/>
        <end position="76"/>
    </location>
</feature>
<reference evidence="3" key="1">
    <citation type="submission" date="2025-08" db="UniProtKB">
        <authorList>
            <consortium name="RefSeq"/>
        </authorList>
    </citation>
    <scope>IDENTIFICATION</scope>
</reference>
<dbReference type="PANTHER" id="PTHR48490:SF1">
    <property type="entry name" value="INTERLEUKIN-32"/>
    <property type="match status" value="1"/>
</dbReference>
<feature type="compositionally biased region" description="Gly residues" evidence="1">
    <location>
        <begin position="61"/>
        <end position="72"/>
    </location>
</feature>
<feature type="region of interest" description="Disordered" evidence="1">
    <location>
        <begin position="128"/>
        <end position="149"/>
    </location>
</feature>
<protein>
    <submittedName>
        <fullName evidence="3">Uncharacterized protein LOC132533057 isoform X1</fullName>
    </submittedName>
</protein>
<evidence type="ECO:0000313" key="3">
    <source>
        <dbReference type="RefSeq" id="XP_060028497.1"/>
    </source>
</evidence>
<dbReference type="GeneID" id="132533057"/>
<sequence length="204" mass="22652">MSLSTMGIIILEAMRPKLHKNLDKFIDKIKSIRDGDQKSVNSALTDYKVSPGSPSPEAQSPGGGQPGGGGRGEMTLPRMPLSVEATTGKQMSACTPSPQLDMNESLVETLHEECKKNNVECPIQSSELRSRVRKASAPPQDRGTDKGPSESWWDWVCRMFHSTVQMLREIWQDVLRPWLLDCYEAICDTLLPLSNMLKSLSYSV</sequence>
<feature type="compositionally biased region" description="Low complexity" evidence="1">
    <location>
        <begin position="50"/>
        <end position="60"/>
    </location>
</feature>
<dbReference type="RefSeq" id="XP_060028497.1">
    <property type="nucleotide sequence ID" value="XM_060172514.1"/>
</dbReference>
<name>A0ABM3VVY4_ERIEU</name>
<proteinExistence type="predicted"/>